<sequence>MDSVAAVQAALTGATTLFPLILCGHVKGRVMLLYKELEREFGAAGKANLASAAAALRLGMSSLPTDVVHQPRDTDAICNRLLAMLPTRSPFALVADCERKVALLKAQVSVISNDDNKLGRTFSQTRAKGFQRGVMHNLLHPTKSNGHAT</sequence>
<accession>A0A7S1T2K1</accession>
<proteinExistence type="predicted"/>
<organism evidence="1">
    <name type="scientific">Tetraselmis chuii</name>
    <dbReference type="NCBI Taxonomy" id="63592"/>
    <lineage>
        <taxon>Eukaryota</taxon>
        <taxon>Viridiplantae</taxon>
        <taxon>Chlorophyta</taxon>
        <taxon>core chlorophytes</taxon>
        <taxon>Chlorodendrophyceae</taxon>
        <taxon>Chlorodendrales</taxon>
        <taxon>Chlorodendraceae</taxon>
        <taxon>Tetraselmis</taxon>
    </lineage>
</organism>
<dbReference type="EMBL" id="HBGG01035896">
    <property type="protein sequence ID" value="CAD9216502.1"/>
    <property type="molecule type" value="Transcribed_RNA"/>
</dbReference>
<reference evidence="1" key="1">
    <citation type="submission" date="2021-01" db="EMBL/GenBank/DDBJ databases">
        <authorList>
            <person name="Corre E."/>
            <person name="Pelletier E."/>
            <person name="Niang G."/>
            <person name="Scheremetjew M."/>
            <person name="Finn R."/>
            <person name="Kale V."/>
            <person name="Holt S."/>
            <person name="Cochrane G."/>
            <person name="Meng A."/>
            <person name="Brown T."/>
            <person name="Cohen L."/>
        </authorList>
    </citation>
    <scope>NUCLEOTIDE SEQUENCE</scope>
    <source>
        <strain evidence="1">PLY429</strain>
    </source>
</reference>
<evidence type="ECO:0000313" key="1">
    <source>
        <dbReference type="EMBL" id="CAD9216502.1"/>
    </source>
</evidence>
<protein>
    <submittedName>
        <fullName evidence="1">Uncharacterized protein</fullName>
    </submittedName>
</protein>
<gene>
    <name evidence="1" type="ORF">TCHU04912_LOCUS18746</name>
</gene>
<dbReference type="AlphaFoldDB" id="A0A7S1T2K1"/>
<name>A0A7S1T2K1_9CHLO</name>